<dbReference type="GO" id="GO:0006508">
    <property type="term" value="P:proteolysis"/>
    <property type="evidence" value="ECO:0007669"/>
    <property type="project" value="UniProtKB-KW"/>
</dbReference>
<dbReference type="PANTHER" id="PTHR10127:SF850">
    <property type="entry name" value="METALLOENDOPEPTIDASE"/>
    <property type="match status" value="1"/>
</dbReference>
<sequence length="411" mass="47281">MNRPLRVILLLVIKYVHCRLWPKGVVHYAINKKDYDIHSQDVIISTFTQLQKEICVKFFNSPANYTASEQDKILYVNNPYKSKNCPPKHYDYSKAIVEMPIGYKCIDEKEISRIVVDMLRASIEPSDSPINSYDLIKKFQEKKEDHTRLSLLTPADRNYINAHYHFECGALSQRPGLTSQDFGASLHLTRANLEYYENKLWPLGIVMYGIEGQLRNKPMFAFLKHAMASIELSTCVLFQEDSSDDVLTPRNLVWFGSEGEDMPNLGFMTGNQTVRLESMSQGAPGHTAHALNMLTRVLGVPMMSNRFDRDNYVAINWKRVEKGKEHYLEKAPMSAWLQQIPYDFTSATHAPANYLCGSCTETSPYTVEPVQDHLWQKTLSMGHRTDLSDSDRHLINILYGRECQIRFLSKH</sequence>
<dbReference type="PROSITE" id="PS51864">
    <property type="entry name" value="ASTACIN"/>
    <property type="match status" value="1"/>
</dbReference>
<keyword evidence="2" id="KW-0479">Metal-binding</keyword>
<dbReference type="EC" id="3.4.24.-" evidence="2"/>
<evidence type="ECO:0000313" key="5">
    <source>
        <dbReference type="RefSeq" id="XP_031767786.2"/>
    </source>
</evidence>
<dbReference type="RefSeq" id="XP_031767786.2">
    <property type="nucleotide sequence ID" value="XM_031911926.2"/>
</dbReference>
<proteinExistence type="predicted"/>
<dbReference type="KEGG" id="gmw:113513112"/>
<feature type="chain" id="PRO_5045006851" description="Metalloendopeptidase" evidence="2">
    <location>
        <begin position="19"/>
        <end position="411"/>
    </location>
</feature>
<dbReference type="GO" id="GO:0008270">
    <property type="term" value="F:zinc ion binding"/>
    <property type="evidence" value="ECO:0007669"/>
    <property type="project" value="InterPro"/>
</dbReference>
<dbReference type="InParanoid" id="A0A6J3C5V9"/>
<accession>A0A6J3C5V9</accession>
<evidence type="ECO:0000259" key="3">
    <source>
        <dbReference type="PROSITE" id="PS51864"/>
    </source>
</evidence>
<reference evidence="5" key="1">
    <citation type="submission" date="2025-08" db="UniProtKB">
        <authorList>
            <consortium name="RefSeq"/>
        </authorList>
    </citation>
    <scope>IDENTIFICATION</scope>
    <source>
        <tissue evidence="5">Whole larvae</tissue>
    </source>
</reference>
<comment type="caution">
    <text evidence="1">Lacks conserved residue(s) required for the propagation of feature annotation.</text>
</comment>
<gene>
    <name evidence="5" type="primary">LOC113513112</name>
</gene>
<evidence type="ECO:0000313" key="4">
    <source>
        <dbReference type="Proteomes" id="UP001652740"/>
    </source>
</evidence>
<dbReference type="GO" id="GO:0004222">
    <property type="term" value="F:metalloendopeptidase activity"/>
    <property type="evidence" value="ECO:0007669"/>
    <property type="project" value="UniProtKB-UniRule"/>
</dbReference>
<keyword evidence="2" id="KW-0645">Protease</keyword>
<keyword evidence="2" id="KW-0378">Hydrolase</keyword>
<name>A0A6J3C5V9_GALME</name>
<evidence type="ECO:0000256" key="2">
    <source>
        <dbReference type="RuleBase" id="RU361183"/>
    </source>
</evidence>
<dbReference type="GeneID" id="113513112"/>
<dbReference type="PRINTS" id="PR00480">
    <property type="entry name" value="ASTACIN"/>
</dbReference>
<dbReference type="SUPFAM" id="SSF55486">
    <property type="entry name" value="Metalloproteases ('zincins'), catalytic domain"/>
    <property type="match status" value="1"/>
</dbReference>
<keyword evidence="4" id="KW-1185">Reference proteome</keyword>
<keyword evidence="2" id="KW-0482">Metalloprotease</keyword>
<feature type="signal peptide" evidence="2">
    <location>
        <begin position="1"/>
        <end position="18"/>
    </location>
</feature>
<comment type="cofactor">
    <cofactor evidence="2">
        <name>Zn(2+)</name>
        <dbReference type="ChEBI" id="CHEBI:29105"/>
    </cofactor>
    <text evidence="2">Binds 1 zinc ion per subunit.</text>
</comment>
<organism evidence="4 5">
    <name type="scientific">Galleria mellonella</name>
    <name type="common">Greater wax moth</name>
    <dbReference type="NCBI Taxonomy" id="7137"/>
    <lineage>
        <taxon>Eukaryota</taxon>
        <taxon>Metazoa</taxon>
        <taxon>Ecdysozoa</taxon>
        <taxon>Arthropoda</taxon>
        <taxon>Hexapoda</taxon>
        <taxon>Insecta</taxon>
        <taxon>Pterygota</taxon>
        <taxon>Neoptera</taxon>
        <taxon>Endopterygota</taxon>
        <taxon>Lepidoptera</taxon>
        <taxon>Glossata</taxon>
        <taxon>Ditrysia</taxon>
        <taxon>Pyraloidea</taxon>
        <taxon>Pyralidae</taxon>
        <taxon>Galleriinae</taxon>
        <taxon>Galleria</taxon>
    </lineage>
</organism>
<dbReference type="Gene3D" id="3.40.390.10">
    <property type="entry name" value="Collagenase (Catalytic Domain)"/>
    <property type="match status" value="1"/>
</dbReference>
<dbReference type="InterPro" id="IPR024079">
    <property type="entry name" value="MetalloPept_cat_dom_sf"/>
</dbReference>
<keyword evidence="2" id="KW-0862">Zinc</keyword>
<dbReference type="Pfam" id="PF01400">
    <property type="entry name" value="Astacin"/>
    <property type="match status" value="1"/>
</dbReference>
<dbReference type="SMART" id="SM00235">
    <property type="entry name" value="ZnMc"/>
    <property type="match status" value="1"/>
</dbReference>
<dbReference type="Proteomes" id="UP001652740">
    <property type="component" value="Unplaced"/>
</dbReference>
<evidence type="ECO:0000256" key="1">
    <source>
        <dbReference type="PROSITE-ProRule" id="PRU01211"/>
    </source>
</evidence>
<dbReference type="AlphaFoldDB" id="A0A6J3C5V9"/>
<keyword evidence="2" id="KW-0732">Signal</keyword>
<feature type="domain" description="Peptidase M12A" evidence="3">
    <location>
        <begin position="192"/>
        <end position="404"/>
    </location>
</feature>
<dbReference type="PANTHER" id="PTHR10127">
    <property type="entry name" value="DISCOIDIN, CUB, EGF, LAMININ , AND ZINC METALLOPROTEASE DOMAIN CONTAINING"/>
    <property type="match status" value="1"/>
</dbReference>
<dbReference type="InterPro" id="IPR001506">
    <property type="entry name" value="Peptidase_M12A"/>
</dbReference>
<protein>
    <recommendedName>
        <fullName evidence="2">Metalloendopeptidase</fullName>
        <ecNumber evidence="2">3.4.24.-</ecNumber>
    </recommendedName>
</protein>
<dbReference type="InterPro" id="IPR006026">
    <property type="entry name" value="Peptidase_Metallo"/>
</dbReference>